<evidence type="ECO:0000313" key="6">
    <source>
        <dbReference type="EMBL" id="SBS32149.1"/>
    </source>
</evidence>
<dbReference type="PROSITE" id="PS51257">
    <property type="entry name" value="PROKAR_LIPOPROTEIN"/>
    <property type="match status" value="1"/>
</dbReference>
<dbReference type="GO" id="GO:0009055">
    <property type="term" value="F:electron transfer activity"/>
    <property type="evidence" value="ECO:0007669"/>
    <property type="project" value="InterPro"/>
</dbReference>
<dbReference type="RefSeq" id="WP_067210182.1">
    <property type="nucleotide sequence ID" value="NZ_FLOC01000012.1"/>
</dbReference>
<evidence type="ECO:0000313" key="7">
    <source>
        <dbReference type="Proteomes" id="UP000092627"/>
    </source>
</evidence>
<evidence type="ECO:0000256" key="3">
    <source>
        <dbReference type="ARBA" id="ARBA00023004"/>
    </source>
</evidence>
<keyword evidence="2 4" id="KW-0479">Metal-binding</keyword>
<accession>A0A1A8TIA3</accession>
<dbReference type="InterPro" id="IPR009056">
    <property type="entry name" value="Cyt_c-like_dom"/>
</dbReference>
<dbReference type="Gene3D" id="1.10.760.10">
    <property type="entry name" value="Cytochrome c-like domain"/>
    <property type="match status" value="1"/>
</dbReference>
<dbReference type="PANTHER" id="PTHR35008:SF8">
    <property type="entry name" value="ALCOHOL DEHYDROGENASE CYTOCHROME C SUBUNIT"/>
    <property type="match status" value="1"/>
</dbReference>
<dbReference type="GO" id="GO:0020037">
    <property type="term" value="F:heme binding"/>
    <property type="evidence" value="ECO:0007669"/>
    <property type="project" value="InterPro"/>
</dbReference>
<keyword evidence="1 4" id="KW-0349">Heme</keyword>
<dbReference type="PROSITE" id="PS51007">
    <property type="entry name" value="CYTC"/>
    <property type="match status" value="1"/>
</dbReference>
<dbReference type="InterPro" id="IPR051459">
    <property type="entry name" value="Cytochrome_c-type_DH"/>
</dbReference>
<dbReference type="Proteomes" id="UP000092627">
    <property type="component" value="Unassembled WGS sequence"/>
</dbReference>
<reference evidence="6 7" key="1">
    <citation type="submission" date="2016-06" db="EMBL/GenBank/DDBJ databases">
        <authorList>
            <person name="Kjaerup R.B."/>
            <person name="Dalgaard T.S."/>
            <person name="Juul-Madsen H.R."/>
        </authorList>
    </citation>
    <scope>NUCLEOTIDE SEQUENCE [LARGE SCALE GENOMIC DNA]</scope>
    <source>
        <strain evidence="6 7">CECT 5080</strain>
    </source>
</reference>
<feature type="domain" description="Cytochrome c" evidence="5">
    <location>
        <begin position="24"/>
        <end position="102"/>
    </location>
</feature>
<dbReference type="SUPFAM" id="SSF46626">
    <property type="entry name" value="Cytochrome c"/>
    <property type="match status" value="1"/>
</dbReference>
<keyword evidence="3 4" id="KW-0408">Iron</keyword>
<dbReference type="Pfam" id="PF13442">
    <property type="entry name" value="Cytochrome_CBB3"/>
    <property type="match status" value="1"/>
</dbReference>
<dbReference type="InterPro" id="IPR036909">
    <property type="entry name" value="Cyt_c-like_dom_sf"/>
</dbReference>
<keyword evidence="7" id="KW-1185">Reference proteome</keyword>
<dbReference type="EMBL" id="FLOC01000012">
    <property type="protein sequence ID" value="SBS32149.1"/>
    <property type="molecule type" value="Genomic_DNA"/>
</dbReference>
<dbReference type="STRING" id="295068.MAQ5080_02165"/>
<evidence type="ECO:0000256" key="4">
    <source>
        <dbReference type="PROSITE-ProRule" id="PRU00433"/>
    </source>
</evidence>
<dbReference type="PANTHER" id="PTHR35008">
    <property type="entry name" value="BLL4482 PROTEIN-RELATED"/>
    <property type="match status" value="1"/>
</dbReference>
<dbReference type="OrthoDB" id="9811395at2"/>
<proteinExistence type="predicted"/>
<sequence>MGKVLLTVLLLGLFGCTDKKQATTDVQNGNELYSMYCASCHKESGNGQFLAGIPRNRDTQYSVNEVSDLIRVGHQDKPSMPTFSQLTPAQAYAIAAYLKYKLGSE</sequence>
<name>A0A1A8TIA3_9GAMM</name>
<organism evidence="6 7">
    <name type="scientific">Marinomonas aquimarina</name>
    <dbReference type="NCBI Taxonomy" id="295068"/>
    <lineage>
        <taxon>Bacteria</taxon>
        <taxon>Pseudomonadati</taxon>
        <taxon>Pseudomonadota</taxon>
        <taxon>Gammaproteobacteria</taxon>
        <taxon>Oceanospirillales</taxon>
        <taxon>Oceanospirillaceae</taxon>
        <taxon>Marinomonas</taxon>
    </lineage>
</organism>
<evidence type="ECO:0000256" key="2">
    <source>
        <dbReference type="ARBA" id="ARBA00022723"/>
    </source>
</evidence>
<gene>
    <name evidence="6" type="primary">petJ</name>
    <name evidence="6" type="ORF">MAQ5080_02165</name>
</gene>
<protein>
    <submittedName>
        <fullName evidence="6">Cytochrome c6</fullName>
    </submittedName>
</protein>
<dbReference type="AlphaFoldDB" id="A0A1A8TIA3"/>
<evidence type="ECO:0000259" key="5">
    <source>
        <dbReference type="PROSITE" id="PS51007"/>
    </source>
</evidence>
<evidence type="ECO:0000256" key="1">
    <source>
        <dbReference type="ARBA" id="ARBA00022617"/>
    </source>
</evidence>
<dbReference type="GO" id="GO:0046872">
    <property type="term" value="F:metal ion binding"/>
    <property type="evidence" value="ECO:0007669"/>
    <property type="project" value="UniProtKB-KW"/>
</dbReference>